<protein>
    <submittedName>
        <fullName evidence="1">Uncharacterized protein</fullName>
    </submittedName>
</protein>
<name>B0NNH3_BACSE</name>
<dbReference type="Proteomes" id="UP000004713">
    <property type="component" value="Unassembled WGS sequence"/>
</dbReference>
<comment type="caution">
    <text evidence="1">The sequence shown here is derived from an EMBL/GenBank/DDBJ whole genome shotgun (WGS) entry which is preliminary data.</text>
</comment>
<reference evidence="1 2" key="2">
    <citation type="submission" date="2007-11" db="EMBL/GenBank/DDBJ databases">
        <authorList>
            <person name="Fulton L."/>
            <person name="Clifton S."/>
            <person name="Fulton B."/>
            <person name="Xu J."/>
            <person name="Minx P."/>
            <person name="Pepin K.H."/>
            <person name="Johnson M."/>
            <person name="Thiruvilangam P."/>
            <person name="Bhonagiri V."/>
            <person name="Nash W.E."/>
            <person name="Mardis E.R."/>
            <person name="Wilson R.K."/>
        </authorList>
    </citation>
    <scope>NUCLEOTIDE SEQUENCE [LARGE SCALE GENOMIC DNA]</scope>
    <source>
        <strain evidence="1 2">ATCC 43183</strain>
    </source>
</reference>
<dbReference type="AlphaFoldDB" id="B0NNH3"/>
<sequence>MTNGSYSFFLLSILIQKNNILIKDTIIGKIHKMKLFILQNIFCYQKPPP</sequence>
<dbReference type="EMBL" id="ABFZ02000017">
    <property type="protein sequence ID" value="EDS16262.1"/>
    <property type="molecule type" value="Genomic_DNA"/>
</dbReference>
<dbReference type="HOGENOM" id="CLU_3132519_0_0_10"/>
<proteinExistence type="predicted"/>
<organism evidence="1 2">
    <name type="scientific">Bacteroides stercoris ATCC 43183</name>
    <dbReference type="NCBI Taxonomy" id="449673"/>
    <lineage>
        <taxon>Bacteria</taxon>
        <taxon>Pseudomonadati</taxon>
        <taxon>Bacteroidota</taxon>
        <taxon>Bacteroidia</taxon>
        <taxon>Bacteroidales</taxon>
        <taxon>Bacteroidaceae</taxon>
        <taxon>Bacteroides</taxon>
    </lineage>
</organism>
<gene>
    <name evidence="1" type="ORF">BACSTE_00933</name>
</gene>
<accession>B0NNH3</accession>
<evidence type="ECO:0000313" key="2">
    <source>
        <dbReference type="Proteomes" id="UP000004713"/>
    </source>
</evidence>
<evidence type="ECO:0000313" key="1">
    <source>
        <dbReference type="EMBL" id="EDS16262.1"/>
    </source>
</evidence>
<reference evidence="1 2" key="1">
    <citation type="submission" date="2007-11" db="EMBL/GenBank/DDBJ databases">
        <title>Draft genome sequence of Bacteroides stercoris(ATCC 43183).</title>
        <authorList>
            <person name="Sudarsanam P."/>
            <person name="Ley R."/>
            <person name="Guruge J."/>
            <person name="Turnbaugh P.J."/>
            <person name="Mahowald M."/>
            <person name="Liep D."/>
            <person name="Gordon J."/>
        </authorList>
    </citation>
    <scope>NUCLEOTIDE SEQUENCE [LARGE SCALE GENOMIC DNA]</scope>
    <source>
        <strain evidence="1 2">ATCC 43183</strain>
    </source>
</reference>